<evidence type="ECO:0000313" key="1">
    <source>
        <dbReference type="EMBL" id="EPF46795.1"/>
    </source>
</evidence>
<dbReference type="Proteomes" id="UP000014605">
    <property type="component" value="Unassembled WGS sequence"/>
</dbReference>
<reference evidence="1 2" key="1">
    <citation type="submission" date="2013-04" db="EMBL/GenBank/DDBJ databases">
        <title>The Genome Sequence of Treponema vincentii F0403.</title>
        <authorList>
            <consortium name="The Broad Institute Genomics Platform"/>
            <person name="Earl A."/>
            <person name="Ward D."/>
            <person name="Feldgarden M."/>
            <person name="Gevers D."/>
            <person name="Leonetti C."/>
            <person name="Izard J."/>
            <person name="Walker B."/>
            <person name="Young S."/>
            <person name="Zeng Q."/>
            <person name="Gargeya S."/>
            <person name="Fitzgerald M."/>
            <person name="Haas B."/>
            <person name="Abouelleil A."/>
            <person name="Allen A.W."/>
            <person name="Alvarado L."/>
            <person name="Arachchi H.M."/>
            <person name="Berlin A.M."/>
            <person name="Chapman S.B."/>
            <person name="Gainer-Dewar J."/>
            <person name="Goldberg J."/>
            <person name="Griggs A."/>
            <person name="Gujja S."/>
            <person name="Hansen M."/>
            <person name="Howarth C."/>
            <person name="Imamovic A."/>
            <person name="Ireland A."/>
            <person name="Larimer J."/>
            <person name="McCowan C."/>
            <person name="Murphy C."/>
            <person name="Pearson M."/>
            <person name="Poon T.W."/>
            <person name="Priest M."/>
            <person name="Roberts A."/>
            <person name="Saif S."/>
            <person name="Shea T."/>
            <person name="Sisk P."/>
            <person name="Sykes S."/>
            <person name="Wortman J."/>
            <person name="Nusbaum C."/>
            <person name="Birren B."/>
        </authorList>
    </citation>
    <scope>NUCLEOTIDE SEQUENCE [LARGE SCALE GENOMIC DNA]</scope>
    <source>
        <strain evidence="1 2">F0403</strain>
    </source>
</reference>
<keyword evidence="2" id="KW-1185">Reference proteome</keyword>
<organism evidence="1 2">
    <name type="scientific">Treponema vincentii F0403</name>
    <dbReference type="NCBI Taxonomy" id="1125702"/>
    <lineage>
        <taxon>Bacteria</taxon>
        <taxon>Pseudomonadati</taxon>
        <taxon>Spirochaetota</taxon>
        <taxon>Spirochaetia</taxon>
        <taxon>Spirochaetales</taxon>
        <taxon>Treponemataceae</taxon>
        <taxon>Treponema</taxon>
    </lineage>
</organism>
<dbReference type="RefSeq" id="WP_016518778.1">
    <property type="nucleotide sequence ID" value="NZ_KE332512.1"/>
</dbReference>
<accession>S3LAP5</accession>
<dbReference type="GeneID" id="301461536"/>
<sequence length="77" mass="8457">MTQNIILCDDHALLRNGIKNWIETHSKYKVRHEIGTWAECKRLADCIASTIAPINNPGAAQSGCIAIVDILIALSKN</sequence>
<name>S3LAP5_9SPIR</name>
<dbReference type="HOGENOM" id="CLU_2637019_0_0_12"/>
<gene>
    <name evidence="1" type="ORF">HMPREF1222_01374</name>
</gene>
<evidence type="ECO:0000313" key="2">
    <source>
        <dbReference type="Proteomes" id="UP000014605"/>
    </source>
</evidence>
<dbReference type="EMBL" id="ATFC01000008">
    <property type="protein sequence ID" value="EPF46795.1"/>
    <property type="molecule type" value="Genomic_DNA"/>
</dbReference>
<protein>
    <recommendedName>
        <fullName evidence="3">Response regulatory domain-containing protein</fullName>
    </recommendedName>
</protein>
<proteinExistence type="predicted"/>
<comment type="caution">
    <text evidence="1">The sequence shown here is derived from an EMBL/GenBank/DDBJ whole genome shotgun (WGS) entry which is preliminary data.</text>
</comment>
<dbReference type="PATRIC" id="fig|1125702.3.peg.1424"/>
<dbReference type="AlphaFoldDB" id="S3LAP5"/>
<evidence type="ECO:0008006" key="3">
    <source>
        <dbReference type="Google" id="ProtNLM"/>
    </source>
</evidence>